<name>A0A517YKF9_9BACT</name>
<evidence type="ECO:0000313" key="2">
    <source>
        <dbReference type="Proteomes" id="UP000315017"/>
    </source>
</evidence>
<dbReference type="EMBL" id="CP036274">
    <property type="protein sequence ID" value="QDU30696.1"/>
    <property type="molecule type" value="Genomic_DNA"/>
</dbReference>
<evidence type="ECO:0008006" key="3">
    <source>
        <dbReference type="Google" id="ProtNLM"/>
    </source>
</evidence>
<keyword evidence="2" id="KW-1185">Reference proteome</keyword>
<protein>
    <recommendedName>
        <fullName evidence="3">DUF1015 domain-containing protein</fullName>
    </recommendedName>
</protein>
<reference evidence="1 2" key="1">
    <citation type="submission" date="2019-02" db="EMBL/GenBank/DDBJ databases">
        <title>Deep-cultivation of Planctomycetes and their phenomic and genomic characterization uncovers novel biology.</title>
        <authorList>
            <person name="Wiegand S."/>
            <person name="Jogler M."/>
            <person name="Boedeker C."/>
            <person name="Pinto D."/>
            <person name="Vollmers J."/>
            <person name="Rivas-Marin E."/>
            <person name="Kohn T."/>
            <person name="Peeters S.H."/>
            <person name="Heuer A."/>
            <person name="Rast P."/>
            <person name="Oberbeckmann S."/>
            <person name="Bunk B."/>
            <person name="Jeske O."/>
            <person name="Meyerdierks A."/>
            <person name="Storesund J.E."/>
            <person name="Kallscheuer N."/>
            <person name="Luecker S."/>
            <person name="Lage O.M."/>
            <person name="Pohl T."/>
            <person name="Merkel B.J."/>
            <person name="Hornburger P."/>
            <person name="Mueller R.-W."/>
            <person name="Bruemmer F."/>
            <person name="Labrenz M."/>
            <person name="Spormann A.M."/>
            <person name="Op den Camp H."/>
            <person name="Overmann J."/>
            <person name="Amann R."/>
            <person name="Jetten M.S.M."/>
            <person name="Mascher T."/>
            <person name="Medema M.H."/>
            <person name="Devos D.P."/>
            <person name="Kaster A.-K."/>
            <person name="Ovreas L."/>
            <person name="Rohde M."/>
            <person name="Galperin M.Y."/>
            <person name="Jogler C."/>
        </authorList>
    </citation>
    <scope>NUCLEOTIDE SEQUENCE [LARGE SCALE GENOMIC DNA]</scope>
    <source>
        <strain evidence="1 2">ETA_A8</strain>
    </source>
</reference>
<dbReference type="OrthoDB" id="9781616at2"/>
<gene>
    <name evidence="1" type="ORF">ETAA8_58440</name>
</gene>
<dbReference type="PIRSF" id="PIRSF033563">
    <property type="entry name" value="UCP033563"/>
    <property type="match status" value="1"/>
</dbReference>
<dbReference type="PANTHER" id="PTHR36454:SF1">
    <property type="entry name" value="DUF1015 DOMAIN-CONTAINING PROTEIN"/>
    <property type="match status" value="1"/>
</dbReference>
<accession>A0A517YKF9</accession>
<dbReference type="Pfam" id="PF06245">
    <property type="entry name" value="DUF1015"/>
    <property type="match status" value="1"/>
</dbReference>
<proteinExistence type="predicted"/>
<sequence length="448" mass="49586">MPTIQAFRGLRYDLGHVGSLSDVVTPPYDVISPEFQDELYKKHPANFIRLELNRDEPGDNEQSNKYSRAAKFLRNWRSEGVMQLDPDPALYVYHQTFEAAGQTFTRRGFMCRVRLERFGQGKIYPHEETHSGPKADRLLLTKACKANLSQIFGLYPDPANEAQNMLEESVSQQTPLTATDHLGVVHRLWPVTDVRTIAAVASIMDAKPMFIADGHHRYETACNYRDELAAAGPLDSNHPANFVLTQCVSMNDPGLLVLPTHRLFRGVPPITSVELSSKLQGSFITRPIGVGADLASALWQEIAAGGLQNKLAFYTAQDDTWTLALATEEGSQKLAKLASEHSSDWQGLGVSILHRLVMEDLLGLTSLPKPMYVHSVQEVIENLKSGDKAGRDATGQMGTGGRFELAALVMPATVEHVRLISEHGERMPAKSTYFYPKLLGGMVVHPLE</sequence>
<organism evidence="1 2">
    <name type="scientific">Anatilimnocola aggregata</name>
    <dbReference type="NCBI Taxonomy" id="2528021"/>
    <lineage>
        <taxon>Bacteria</taxon>
        <taxon>Pseudomonadati</taxon>
        <taxon>Planctomycetota</taxon>
        <taxon>Planctomycetia</taxon>
        <taxon>Pirellulales</taxon>
        <taxon>Pirellulaceae</taxon>
        <taxon>Anatilimnocola</taxon>
    </lineage>
</organism>
<dbReference type="RefSeq" id="WP_145096595.1">
    <property type="nucleotide sequence ID" value="NZ_CP036274.1"/>
</dbReference>
<dbReference type="PANTHER" id="PTHR36454">
    <property type="entry name" value="LMO2823 PROTEIN"/>
    <property type="match status" value="1"/>
</dbReference>
<dbReference type="Proteomes" id="UP000315017">
    <property type="component" value="Chromosome"/>
</dbReference>
<evidence type="ECO:0000313" key="1">
    <source>
        <dbReference type="EMBL" id="QDU30696.1"/>
    </source>
</evidence>
<dbReference type="KEGG" id="aagg:ETAA8_58440"/>
<dbReference type="AlphaFoldDB" id="A0A517YKF9"/>
<dbReference type="InterPro" id="IPR008323">
    <property type="entry name" value="UCP033563"/>
</dbReference>